<dbReference type="EMBL" id="JAKXMK010000007">
    <property type="protein sequence ID" value="MCH6165864.1"/>
    <property type="molecule type" value="Genomic_DNA"/>
</dbReference>
<reference evidence="11 12" key="1">
    <citation type="submission" date="2022-03" db="EMBL/GenBank/DDBJ databases">
        <title>Pseudonocardia alaer sp. nov., a novel actinomycete isolated from reed forest soil.</title>
        <authorList>
            <person name="Wang L."/>
        </authorList>
    </citation>
    <scope>NUCLEOTIDE SEQUENCE [LARGE SCALE GENOMIC DNA]</scope>
    <source>
        <strain evidence="11 12">Y-16303</strain>
    </source>
</reference>
<dbReference type="SUPFAM" id="SSF55874">
    <property type="entry name" value="ATPase domain of HSP90 chaperone/DNA topoisomerase II/histidine kinase"/>
    <property type="match status" value="1"/>
</dbReference>
<evidence type="ECO:0000256" key="7">
    <source>
        <dbReference type="ARBA" id="ARBA00022840"/>
    </source>
</evidence>
<keyword evidence="7" id="KW-0067">ATP-binding</keyword>
<dbReference type="InterPro" id="IPR036890">
    <property type="entry name" value="HATPase_C_sf"/>
</dbReference>
<keyword evidence="9" id="KW-0812">Transmembrane</keyword>
<gene>
    <name evidence="11" type="ORF">MMF94_09235</name>
</gene>
<dbReference type="GO" id="GO:0016301">
    <property type="term" value="F:kinase activity"/>
    <property type="evidence" value="ECO:0007669"/>
    <property type="project" value="UniProtKB-KW"/>
</dbReference>
<feature type="transmembrane region" description="Helical" evidence="9">
    <location>
        <begin position="99"/>
        <end position="124"/>
    </location>
</feature>
<evidence type="ECO:0000259" key="10">
    <source>
        <dbReference type="Pfam" id="PF07730"/>
    </source>
</evidence>
<dbReference type="CDD" id="cd16917">
    <property type="entry name" value="HATPase_UhpB-NarQ-NarX-like"/>
    <property type="match status" value="1"/>
</dbReference>
<dbReference type="Proteomes" id="UP001299970">
    <property type="component" value="Unassembled WGS sequence"/>
</dbReference>
<evidence type="ECO:0000256" key="8">
    <source>
        <dbReference type="ARBA" id="ARBA00023012"/>
    </source>
</evidence>
<comment type="catalytic activity">
    <reaction evidence="1">
        <text>ATP + protein L-histidine = ADP + protein N-phospho-L-histidine.</text>
        <dbReference type="EC" id="2.7.13.3"/>
    </reaction>
</comment>
<evidence type="ECO:0000256" key="6">
    <source>
        <dbReference type="ARBA" id="ARBA00022777"/>
    </source>
</evidence>
<dbReference type="Gene3D" id="1.20.5.1930">
    <property type="match status" value="1"/>
</dbReference>
<evidence type="ECO:0000256" key="2">
    <source>
        <dbReference type="ARBA" id="ARBA00012438"/>
    </source>
</evidence>
<dbReference type="PANTHER" id="PTHR24421:SF10">
    <property type="entry name" value="NITRATE_NITRITE SENSOR PROTEIN NARQ"/>
    <property type="match status" value="1"/>
</dbReference>
<feature type="transmembrane region" description="Helical" evidence="9">
    <location>
        <begin position="162"/>
        <end position="182"/>
    </location>
</feature>
<evidence type="ECO:0000313" key="11">
    <source>
        <dbReference type="EMBL" id="MCH6165864.1"/>
    </source>
</evidence>
<proteinExistence type="predicted"/>
<dbReference type="Pfam" id="PF07730">
    <property type="entry name" value="HisKA_3"/>
    <property type="match status" value="1"/>
</dbReference>
<feature type="transmembrane region" description="Helical" evidence="9">
    <location>
        <begin position="131"/>
        <end position="150"/>
    </location>
</feature>
<sequence>MVDTARLPAPPVDRWMLPGELARAADPDHRPSGGSARRTPRDWGVDLVMFLVAVLVGASEHTLVMLPDMFGLPTWLRIVDPLLGAVACLALWWRRRFPVATGILAAVAASMSNTATGAVFLLLFSLALHRGWKYAVPISFGMVLLGLPYMATYFPPVFGPPAPWIIVILLGTALVVTAGLGVRARRQLVLALRLRADAERREHARQLEESRHAERQRIAREMHDVLAHRISLLSVHAGALEYRTAMAESGTAPPPTAAEVHSAVSVVRSNANQALEELREVLHLLRHEDATADVEREEIRAAPQPTTDRLPALVDEARRSGQQVHADLADHLTALRPQLQRTVYRMVQEGLTNARKHAPGAAVDVLVRGEPGGEVVVEVGNPVPVGVTTSEIPGAGSGLTGLAERVALHGGELTREITDGRFRLRASLPWPQ</sequence>
<keyword evidence="12" id="KW-1185">Reference proteome</keyword>
<dbReference type="EC" id="2.7.13.3" evidence="2"/>
<keyword evidence="3" id="KW-0597">Phosphoprotein</keyword>
<comment type="caution">
    <text evidence="11">The sequence shown here is derived from an EMBL/GenBank/DDBJ whole genome shotgun (WGS) entry which is preliminary data.</text>
</comment>
<evidence type="ECO:0000256" key="9">
    <source>
        <dbReference type="SAM" id="Phobius"/>
    </source>
</evidence>
<dbReference type="PANTHER" id="PTHR24421">
    <property type="entry name" value="NITRATE/NITRITE SENSOR PROTEIN NARX-RELATED"/>
    <property type="match status" value="1"/>
</dbReference>
<evidence type="ECO:0000256" key="1">
    <source>
        <dbReference type="ARBA" id="ARBA00000085"/>
    </source>
</evidence>
<keyword evidence="5" id="KW-0547">Nucleotide-binding</keyword>
<evidence type="ECO:0000256" key="3">
    <source>
        <dbReference type="ARBA" id="ARBA00022553"/>
    </source>
</evidence>
<organism evidence="11 12">
    <name type="scientific">Pseudonocardia alaniniphila</name>
    <dbReference type="NCBI Taxonomy" id="75291"/>
    <lineage>
        <taxon>Bacteria</taxon>
        <taxon>Bacillati</taxon>
        <taxon>Actinomycetota</taxon>
        <taxon>Actinomycetes</taxon>
        <taxon>Pseudonocardiales</taxon>
        <taxon>Pseudonocardiaceae</taxon>
        <taxon>Pseudonocardia</taxon>
    </lineage>
</organism>
<name>A0ABS9TBD2_9PSEU</name>
<dbReference type="Gene3D" id="3.30.565.10">
    <property type="entry name" value="Histidine kinase-like ATPase, C-terminal domain"/>
    <property type="match status" value="1"/>
</dbReference>
<dbReference type="RefSeq" id="WP_241035889.1">
    <property type="nucleotide sequence ID" value="NZ_BAAAJF010000078.1"/>
</dbReference>
<keyword evidence="9" id="KW-0472">Membrane</keyword>
<dbReference type="InterPro" id="IPR011712">
    <property type="entry name" value="Sig_transdc_His_kin_sub3_dim/P"/>
</dbReference>
<dbReference type="InterPro" id="IPR050482">
    <property type="entry name" value="Sensor_HK_TwoCompSys"/>
</dbReference>
<keyword evidence="9" id="KW-1133">Transmembrane helix</keyword>
<evidence type="ECO:0000256" key="4">
    <source>
        <dbReference type="ARBA" id="ARBA00022679"/>
    </source>
</evidence>
<evidence type="ECO:0000256" key="5">
    <source>
        <dbReference type="ARBA" id="ARBA00022741"/>
    </source>
</evidence>
<feature type="transmembrane region" description="Helical" evidence="9">
    <location>
        <begin position="47"/>
        <end position="67"/>
    </location>
</feature>
<evidence type="ECO:0000313" key="12">
    <source>
        <dbReference type="Proteomes" id="UP001299970"/>
    </source>
</evidence>
<accession>A0ABS9TBD2</accession>
<keyword evidence="6 11" id="KW-0418">Kinase</keyword>
<keyword evidence="8" id="KW-0902">Two-component regulatory system</keyword>
<protein>
    <recommendedName>
        <fullName evidence="2">histidine kinase</fullName>
        <ecNumber evidence="2">2.7.13.3</ecNumber>
    </recommendedName>
</protein>
<feature type="domain" description="Signal transduction histidine kinase subgroup 3 dimerisation and phosphoacceptor" evidence="10">
    <location>
        <begin position="214"/>
        <end position="289"/>
    </location>
</feature>
<keyword evidence="4" id="KW-0808">Transferase</keyword>